<feature type="transmembrane region" description="Helical" evidence="1">
    <location>
        <begin position="46"/>
        <end position="64"/>
    </location>
</feature>
<feature type="transmembrane region" description="Helical" evidence="1">
    <location>
        <begin position="76"/>
        <end position="101"/>
    </location>
</feature>
<reference evidence="2 3" key="1">
    <citation type="submission" date="2014-01" db="EMBL/GenBank/DDBJ databases">
        <authorList>
            <person name="Dobos K."/>
            <person name="Lenaerts A."/>
            <person name="Ordway D."/>
            <person name="DeGroote M.A."/>
            <person name="Parker T."/>
            <person name="Sizemore C."/>
            <person name="Tallon L.J."/>
            <person name="Sadzewicz L.K."/>
            <person name="Sengamalay N."/>
            <person name="Fraser C.M."/>
            <person name="Hine E."/>
            <person name="Shefchek K.A."/>
            <person name="Das S.P."/>
            <person name="Tettelin H."/>
        </authorList>
    </citation>
    <scope>NUCLEOTIDE SEQUENCE [LARGE SCALE GENOMIC DNA]</scope>
    <source>
        <strain evidence="2 3">Harvey</strain>
    </source>
</reference>
<gene>
    <name evidence="2" type="ORF">I551_6018</name>
</gene>
<evidence type="ECO:0000256" key="1">
    <source>
        <dbReference type="SAM" id="Phobius"/>
    </source>
</evidence>
<protein>
    <submittedName>
        <fullName evidence="2">Membrane protein</fullName>
    </submittedName>
</protein>
<accession>A0ABN0QS91</accession>
<name>A0ABN0QS91_MYCUL</name>
<evidence type="ECO:0000313" key="3">
    <source>
        <dbReference type="Proteomes" id="UP000020681"/>
    </source>
</evidence>
<organism evidence="2 3">
    <name type="scientific">Mycobacterium ulcerans str. Harvey</name>
    <dbReference type="NCBI Taxonomy" id="1299332"/>
    <lineage>
        <taxon>Bacteria</taxon>
        <taxon>Bacillati</taxon>
        <taxon>Actinomycetota</taxon>
        <taxon>Actinomycetes</taxon>
        <taxon>Mycobacteriales</taxon>
        <taxon>Mycobacteriaceae</taxon>
        <taxon>Mycobacterium</taxon>
        <taxon>Mycobacterium ulcerans group</taxon>
    </lineage>
</organism>
<feature type="transmembrane region" description="Helical" evidence="1">
    <location>
        <begin position="6"/>
        <end position="26"/>
    </location>
</feature>
<proteinExistence type="predicted"/>
<keyword evidence="3" id="KW-1185">Reference proteome</keyword>
<keyword evidence="1" id="KW-1133">Transmembrane helix</keyword>
<keyword evidence="1" id="KW-0812">Transmembrane</keyword>
<comment type="caution">
    <text evidence="2">The sequence shown here is derived from an EMBL/GenBank/DDBJ whole genome shotgun (WGS) entry which is preliminary data.</text>
</comment>
<dbReference type="Proteomes" id="UP000020681">
    <property type="component" value="Unassembled WGS sequence"/>
</dbReference>
<sequence length="147" mass="15961">MNVLGASWFHWAIGIAIGVPVDLILLTELHNSLARRNSHLARQVTLLRNFLLPLGALLLFLVKASQVPAGEGTVRILTTVFGFLVLVLLLSALNATVFASAPQDSWRKRLPTIFLDVARFALIGIGLAMILSYVWGFGSEASSPPWA</sequence>
<feature type="transmembrane region" description="Helical" evidence="1">
    <location>
        <begin position="113"/>
        <end position="135"/>
    </location>
</feature>
<evidence type="ECO:0000313" key="2">
    <source>
        <dbReference type="EMBL" id="EUA87569.1"/>
    </source>
</evidence>
<dbReference type="EMBL" id="JAOL01000160">
    <property type="protein sequence ID" value="EUA87569.1"/>
    <property type="molecule type" value="Genomic_DNA"/>
</dbReference>
<keyword evidence="1" id="KW-0472">Membrane</keyword>